<name>A0ABR4J2H4_9EURO</name>
<keyword evidence="2" id="KW-0677">Repeat</keyword>
<dbReference type="InterPro" id="IPR034809">
    <property type="entry name" value="Nop4_RRM4"/>
</dbReference>
<dbReference type="InterPro" id="IPR012677">
    <property type="entry name" value="Nucleotide-bd_a/b_plait_sf"/>
</dbReference>
<evidence type="ECO:0000256" key="6">
    <source>
        <dbReference type="SAM" id="MobiDB-lite"/>
    </source>
</evidence>
<gene>
    <name evidence="8" type="ORF">BDW59DRAFT_138385</name>
</gene>
<dbReference type="Gene3D" id="3.30.70.330">
    <property type="match status" value="4"/>
</dbReference>
<dbReference type="InterPro" id="IPR051945">
    <property type="entry name" value="RRM_MRD1_RNA_proc_ribogen"/>
</dbReference>
<dbReference type="SUPFAM" id="SSF54928">
    <property type="entry name" value="RNA-binding domain, RBD"/>
    <property type="match status" value="3"/>
</dbReference>
<comment type="caution">
    <text evidence="8">The sequence shown here is derived from an EMBL/GenBank/DDBJ whole genome shotgun (WGS) entry which is preliminary data.</text>
</comment>
<proteinExistence type="predicted"/>
<evidence type="ECO:0000256" key="2">
    <source>
        <dbReference type="ARBA" id="ARBA00022737"/>
    </source>
</evidence>
<dbReference type="EMBL" id="JBFXLS010000004">
    <property type="protein sequence ID" value="KAL2833263.1"/>
    <property type="molecule type" value="Genomic_DNA"/>
</dbReference>
<accession>A0ABR4J2H4</accession>
<feature type="domain" description="RRM" evidence="7">
    <location>
        <begin position="149"/>
        <end position="226"/>
    </location>
</feature>
<feature type="domain" description="RRM" evidence="7">
    <location>
        <begin position="36"/>
        <end position="114"/>
    </location>
</feature>
<dbReference type="InterPro" id="IPR035979">
    <property type="entry name" value="RBD_domain_sf"/>
</dbReference>
<feature type="compositionally biased region" description="Basic and acidic residues" evidence="6">
    <location>
        <begin position="701"/>
        <end position="719"/>
    </location>
</feature>
<organism evidence="8 9">
    <name type="scientific">Aspergillus cavernicola</name>
    <dbReference type="NCBI Taxonomy" id="176166"/>
    <lineage>
        <taxon>Eukaryota</taxon>
        <taxon>Fungi</taxon>
        <taxon>Dikarya</taxon>
        <taxon>Ascomycota</taxon>
        <taxon>Pezizomycotina</taxon>
        <taxon>Eurotiomycetes</taxon>
        <taxon>Eurotiomycetidae</taxon>
        <taxon>Eurotiales</taxon>
        <taxon>Aspergillaceae</taxon>
        <taxon>Aspergillus</taxon>
        <taxon>Aspergillus subgen. Nidulantes</taxon>
    </lineage>
</organism>
<sequence>MADSGEISSPERLADAILNDTSKPKFQEQSASQPRRELFVRSLPASATTESLTEHFSQSYVIKHAVVVSDPKTKLSKGYGFVTFADVEDAKAALEEFNSSTFEGKKIKVEYAQPRERVVDEALGKSAPSAAALERKKQREQQKTEAQPPKLIVRNLPWSIEKPEDLAAHFKSFGKVKYVTLPKRGAQLAGFGFVVLRGKKNAEKALEAVNGKEVDGRTLAVDWAVEKEVWETLQKEEEQPEEAEVKEESSDVDMEDDGGVGLIDAGLDEDMDDDDEDDEDDDVEDEYEEEEDQEEKEDDRNASTVFIRNLPFTSTDESLYEHFAKFGTLRYARIVVDPETERPRGTGFACFWKPENAHACVQGAPKQQDPLAAEKEKKKGTLIKQSVLQNENADPTGQYTLDGRVLQVSHAVSKSRATELEEEGVSKRLVRDTDKRSLFLLNEGTISPKSTLYQQLSPSEIKMREDSFKQRQNFIRKNPSLHISLTRLAIRNLPRYVTSKDLKQLAREAIVGFAKDVKAGSRERLSREEMDRAYEEMRQAEALRKKKGVGVVRQAKIVFEGRDGSKVTEGTGAGRSRGYGFIEYFTHRHALMGLRWLNGHAVVPPKDVPDDLKDKKKRLIVEFAIENAQVVKRRTELQARIREKQEKDEKNGKLPRDRDSKFSKHGDSKFSRNGDSKFSRNDSKFSRNKDSKFSRNNNSKFSRDGDSKRNDSAAKGDNLKRKRSESQGQGQDPEEQNKVAKRNRIISKKRMQRKTRKG</sequence>
<evidence type="ECO:0000313" key="8">
    <source>
        <dbReference type="EMBL" id="KAL2833263.1"/>
    </source>
</evidence>
<keyword evidence="4" id="KW-0539">Nucleus</keyword>
<dbReference type="PANTHER" id="PTHR48039">
    <property type="entry name" value="RNA-BINDING MOTIF PROTEIN 14B"/>
    <property type="match status" value="1"/>
</dbReference>
<dbReference type="Proteomes" id="UP001610335">
    <property type="component" value="Unassembled WGS sequence"/>
</dbReference>
<feature type="domain" description="RRM" evidence="7">
    <location>
        <begin position="486"/>
        <end position="626"/>
    </location>
</feature>
<comment type="subcellular location">
    <subcellularLocation>
        <location evidence="1">Nucleus</location>
    </subcellularLocation>
</comment>
<feature type="domain" description="RRM" evidence="7">
    <location>
        <begin position="303"/>
        <end position="413"/>
    </location>
</feature>
<feature type="compositionally biased region" description="Acidic residues" evidence="6">
    <location>
        <begin position="266"/>
        <end position="297"/>
    </location>
</feature>
<dbReference type="CDD" id="cd12676">
    <property type="entry name" value="RRM3_Nop4p"/>
    <property type="match status" value="1"/>
</dbReference>
<dbReference type="CDD" id="cd12677">
    <property type="entry name" value="RRM4_Nop4p"/>
    <property type="match status" value="1"/>
</dbReference>
<reference evidence="8 9" key="1">
    <citation type="submission" date="2024-07" db="EMBL/GenBank/DDBJ databases">
        <title>Section-level genome sequencing and comparative genomics of Aspergillus sections Usti and Cavernicolus.</title>
        <authorList>
            <consortium name="Lawrence Berkeley National Laboratory"/>
            <person name="Nybo J.L."/>
            <person name="Vesth T.C."/>
            <person name="Theobald S."/>
            <person name="Frisvad J.C."/>
            <person name="Larsen T.O."/>
            <person name="Kjaerboelling I."/>
            <person name="Rothschild-Mancinelli K."/>
            <person name="Lyhne E.K."/>
            <person name="Kogle M.E."/>
            <person name="Barry K."/>
            <person name="Clum A."/>
            <person name="Na H."/>
            <person name="Ledsgaard L."/>
            <person name="Lin J."/>
            <person name="Lipzen A."/>
            <person name="Kuo A."/>
            <person name="Riley R."/>
            <person name="Mondo S."/>
            <person name="LaButti K."/>
            <person name="Haridas S."/>
            <person name="Pangalinan J."/>
            <person name="Salamov A.A."/>
            <person name="Simmons B.A."/>
            <person name="Magnuson J.K."/>
            <person name="Chen J."/>
            <person name="Drula E."/>
            <person name="Henrissat B."/>
            <person name="Wiebenga A."/>
            <person name="Lubbers R.J."/>
            <person name="Gomes A.C."/>
            <person name="Makela M.R."/>
            <person name="Stajich J."/>
            <person name="Grigoriev I.V."/>
            <person name="Mortensen U.H."/>
            <person name="De vries R.P."/>
            <person name="Baker S.E."/>
            <person name="Andersen M.R."/>
        </authorList>
    </citation>
    <scope>NUCLEOTIDE SEQUENCE [LARGE SCALE GENOMIC DNA]</scope>
    <source>
        <strain evidence="8 9">CBS 600.67</strain>
    </source>
</reference>
<evidence type="ECO:0000259" key="7">
    <source>
        <dbReference type="PROSITE" id="PS50102"/>
    </source>
</evidence>
<feature type="region of interest" description="Disordered" evidence="6">
    <location>
        <begin position="18"/>
        <end position="38"/>
    </location>
</feature>
<evidence type="ECO:0000313" key="9">
    <source>
        <dbReference type="Proteomes" id="UP001610335"/>
    </source>
</evidence>
<feature type="region of interest" description="Disordered" evidence="6">
    <location>
        <begin position="642"/>
        <end position="758"/>
    </location>
</feature>
<feature type="compositionally biased region" description="Basic and acidic residues" evidence="6">
    <location>
        <begin position="642"/>
        <end position="693"/>
    </location>
</feature>
<dbReference type="Pfam" id="PF00076">
    <property type="entry name" value="RRM_1"/>
    <property type="match status" value="3"/>
</dbReference>
<dbReference type="PROSITE" id="PS50102">
    <property type="entry name" value="RRM"/>
    <property type="match status" value="4"/>
</dbReference>
<evidence type="ECO:0000256" key="1">
    <source>
        <dbReference type="ARBA" id="ARBA00004123"/>
    </source>
</evidence>
<keyword evidence="3 5" id="KW-0694">RNA-binding</keyword>
<dbReference type="InterPro" id="IPR034808">
    <property type="entry name" value="Nop4p_RRM3"/>
</dbReference>
<keyword evidence="9" id="KW-1185">Reference proteome</keyword>
<evidence type="ECO:0000256" key="4">
    <source>
        <dbReference type="ARBA" id="ARBA00023242"/>
    </source>
</evidence>
<dbReference type="SMART" id="SM00360">
    <property type="entry name" value="RRM"/>
    <property type="match status" value="4"/>
</dbReference>
<feature type="compositionally biased region" description="Basic residues" evidence="6">
    <location>
        <begin position="739"/>
        <end position="758"/>
    </location>
</feature>
<feature type="compositionally biased region" description="Acidic residues" evidence="6">
    <location>
        <begin position="238"/>
        <end position="258"/>
    </location>
</feature>
<dbReference type="InterPro" id="IPR000504">
    <property type="entry name" value="RRM_dom"/>
</dbReference>
<evidence type="ECO:0000256" key="5">
    <source>
        <dbReference type="PROSITE-ProRule" id="PRU00176"/>
    </source>
</evidence>
<protein>
    <recommendedName>
        <fullName evidence="7">RRM domain-containing protein</fullName>
    </recommendedName>
</protein>
<dbReference type="PANTHER" id="PTHR48039:SF5">
    <property type="entry name" value="RNA-BINDING PROTEIN 28"/>
    <property type="match status" value="1"/>
</dbReference>
<evidence type="ECO:0000256" key="3">
    <source>
        <dbReference type="ARBA" id="ARBA00022884"/>
    </source>
</evidence>
<feature type="region of interest" description="Disordered" evidence="6">
    <location>
        <begin position="232"/>
        <end position="303"/>
    </location>
</feature>